<evidence type="ECO:0000313" key="3">
    <source>
        <dbReference type="Proteomes" id="UP001219518"/>
    </source>
</evidence>
<evidence type="ECO:0000313" key="2">
    <source>
        <dbReference type="EMBL" id="KAK3916810.1"/>
    </source>
</evidence>
<name>A0AAE1H8P0_9NEOP</name>
<evidence type="ECO:0000256" key="1">
    <source>
        <dbReference type="SAM" id="MobiDB-lite"/>
    </source>
</evidence>
<reference evidence="2" key="2">
    <citation type="journal article" date="2023" name="BMC Genomics">
        <title>Pest status, molecular evolution, and epigenetic factors derived from the genome assembly of Frankliniella fusca, a thysanopteran phytovirus vector.</title>
        <authorList>
            <person name="Catto M.A."/>
            <person name="Labadie P.E."/>
            <person name="Jacobson A.L."/>
            <person name="Kennedy G.G."/>
            <person name="Srinivasan R."/>
            <person name="Hunt B.G."/>
        </authorList>
    </citation>
    <scope>NUCLEOTIDE SEQUENCE</scope>
    <source>
        <strain evidence="2">PL_HMW_Pooled</strain>
    </source>
</reference>
<keyword evidence="3" id="KW-1185">Reference proteome</keyword>
<feature type="compositionally biased region" description="Basic and acidic residues" evidence="1">
    <location>
        <begin position="36"/>
        <end position="53"/>
    </location>
</feature>
<dbReference type="EMBL" id="JAHWGI010000606">
    <property type="protein sequence ID" value="KAK3916810.1"/>
    <property type="molecule type" value="Genomic_DNA"/>
</dbReference>
<comment type="caution">
    <text evidence="2">The sequence shown here is derived from an EMBL/GenBank/DDBJ whole genome shotgun (WGS) entry which is preliminary data.</text>
</comment>
<dbReference type="AlphaFoldDB" id="A0AAE1H8P0"/>
<sequence length="78" mass="8633">MGKDRNGNPKYDIWSSSLEEVDKILKEALAATAKSKQHDKEAGKKQSTLEKTSKATAKSKQHDEEAGKKQSTLEKTSK</sequence>
<feature type="compositionally biased region" description="Basic and acidic residues" evidence="1">
    <location>
        <begin position="60"/>
        <end position="78"/>
    </location>
</feature>
<feature type="non-terminal residue" evidence="2">
    <location>
        <position position="78"/>
    </location>
</feature>
<reference evidence="2" key="1">
    <citation type="submission" date="2021-07" db="EMBL/GenBank/DDBJ databases">
        <authorList>
            <person name="Catto M.A."/>
            <person name="Jacobson A."/>
            <person name="Kennedy G."/>
            <person name="Labadie P."/>
            <person name="Hunt B.G."/>
            <person name="Srinivasan R."/>
        </authorList>
    </citation>
    <scope>NUCLEOTIDE SEQUENCE</scope>
    <source>
        <strain evidence="2">PL_HMW_Pooled</strain>
        <tissue evidence="2">Head</tissue>
    </source>
</reference>
<feature type="region of interest" description="Disordered" evidence="1">
    <location>
        <begin position="32"/>
        <end position="78"/>
    </location>
</feature>
<gene>
    <name evidence="2" type="ORF">KUF71_025911</name>
</gene>
<organism evidence="2 3">
    <name type="scientific">Frankliniella fusca</name>
    <dbReference type="NCBI Taxonomy" id="407009"/>
    <lineage>
        <taxon>Eukaryota</taxon>
        <taxon>Metazoa</taxon>
        <taxon>Ecdysozoa</taxon>
        <taxon>Arthropoda</taxon>
        <taxon>Hexapoda</taxon>
        <taxon>Insecta</taxon>
        <taxon>Pterygota</taxon>
        <taxon>Neoptera</taxon>
        <taxon>Paraneoptera</taxon>
        <taxon>Thysanoptera</taxon>
        <taxon>Terebrantia</taxon>
        <taxon>Thripoidea</taxon>
        <taxon>Thripidae</taxon>
        <taxon>Frankliniella</taxon>
    </lineage>
</organism>
<proteinExistence type="predicted"/>
<accession>A0AAE1H8P0</accession>
<protein>
    <submittedName>
        <fullName evidence="2">Netrin receptor DCC</fullName>
    </submittedName>
</protein>
<keyword evidence="2" id="KW-0675">Receptor</keyword>
<dbReference type="Proteomes" id="UP001219518">
    <property type="component" value="Unassembled WGS sequence"/>
</dbReference>